<dbReference type="Proteomes" id="UP001059985">
    <property type="component" value="Chromosome"/>
</dbReference>
<evidence type="ECO:0000256" key="9">
    <source>
        <dbReference type="ARBA" id="ARBA00022989"/>
    </source>
</evidence>
<evidence type="ECO:0000256" key="14">
    <source>
        <dbReference type="HAMAP-Rule" id="MF_02239"/>
    </source>
</evidence>
<feature type="transmembrane region" description="Helical" evidence="14">
    <location>
        <begin position="60"/>
        <end position="82"/>
    </location>
</feature>
<evidence type="ECO:0000256" key="7">
    <source>
        <dbReference type="ARBA" id="ARBA00022692"/>
    </source>
</evidence>
<evidence type="ECO:0000256" key="4">
    <source>
        <dbReference type="ARBA" id="ARBA00017504"/>
    </source>
</evidence>
<evidence type="ECO:0000256" key="2">
    <source>
        <dbReference type="ARBA" id="ARBA00005073"/>
    </source>
</evidence>
<dbReference type="EMBL" id="CP089285">
    <property type="protein sequence ID" value="UTO56812.1"/>
    <property type="molecule type" value="Genomic_DNA"/>
</dbReference>
<feature type="binding site" description="axial binding residue" evidence="14">
    <location>
        <position position="19"/>
    </location>
    <ligand>
        <name>heme</name>
        <dbReference type="ChEBI" id="CHEBI:30413"/>
    </ligand>
    <ligandPart>
        <name>Fe</name>
        <dbReference type="ChEBI" id="CHEBI:18248"/>
    </ligandPart>
</feature>
<reference evidence="16" key="1">
    <citation type="journal article" date="2022" name="Microorganisms">
        <title>Assembly and Comparison of Ca. Neoehrlichia mikurensis Genomes.</title>
        <authorList>
            <person name="Azagi T."/>
            <person name="Dirks R.P."/>
            <person name="Yebra-Pimentel E.S."/>
            <person name="Schaap P.J."/>
            <person name="Koehorst J.J."/>
            <person name="Esser H.J."/>
            <person name="Sprong H."/>
        </authorList>
    </citation>
    <scope>NUCLEOTIDE SEQUENCE</scope>
    <source>
        <strain evidence="17">18-2804</strain>
        <strain evidence="16">18-2837</strain>
    </source>
</reference>
<evidence type="ECO:0000256" key="1">
    <source>
        <dbReference type="ARBA" id="ARBA00004651"/>
    </source>
</evidence>
<keyword evidence="8 14" id="KW-0479">Metal-binding</keyword>
<accession>A0A9Q9F642</accession>
<dbReference type="GO" id="GO:0005886">
    <property type="term" value="C:plasma membrane"/>
    <property type="evidence" value="ECO:0007669"/>
    <property type="project" value="UniProtKB-SubCell"/>
</dbReference>
<keyword evidence="6 14" id="KW-0349">Heme</keyword>
<comment type="function">
    <text evidence="14 15">Catalyzes the oxidation of protoporphyrinogen IX to protoporphyrin IX.</text>
</comment>
<keyword evidence="12 14" id="KW-0472">Membrane</keyword>
<protein>
    <recommendedName>
        <fullName evidence="4 14">Protoporphyrinogen IX oxidase</fullName>
        <shortName evidence="14">PPO</shortName>
        <ecNumber evidence="14 15">1.3.99.-</ecNumber>
    </recommendedName>
</protein>
<dbReference type="AlphaFoldDB" id="A0A9Q9F642"/>
<dbReference type="PANTHER" id="PTHR40255:SF1">
    <property type="entry name" value="PROTOPORPHYRINOGEN IX OXIDASE"/>
    <property type="match status" value="1"/>
</dbReference>
<keyword evidence="10 14" id="KW-0560">Oxidoreductase</keyword>
<sequence length="151" mass="17905">MYEIILYISQYHHWIEAFHIISVIMWISGMLYLPRLYVYHTNVPPHSNRSKMLKLMERRLLKIIVNPAMICSIFFGVVLAIVTEAYSTTWFAIKITFVTLILIIHMMLANDYKNFFHDRNTKHALYFKIINETITLLVILIVIMVVVKPFL</sequence>
<feature type="transmembrane region" description="Helical" evidence="14">
    <location>
        <begin position="17"/>
        <end position="39"/>
    </location>
</feature>
<keyword evidence="9 14" id="KW-1133">Transmembrane helix</keyword>
<dbReference type="GO" id="GO:0070818">
    <property type="term" value="F:protoporphyrinogen oxidase activity"/>
    <property type="evidence" value="ECO:0007669"/>
    <property type="project" value="UniProtKB-UniRule"/>
</dbReference>
<comment type="similarity">
    <text evidence="3 14 15">Belongs to the HemJ family.</text>
</comment>
<dbReference type="EC" id="1.3.99.-" evidence="14 15"/>
<feature type="transmembrane region" description="Helical" evidence="14">
    <location>
        <begin position="129"/>
        <end position="147"/>
    </location>
</feature>
<comment type="cofactor">
    <cofactor evidence="14 15">
        <name>heme b</name>
        <dbReference type="ChEBI" id="CHEBI:60344"/>
    </cofactor>
    <text evidence="14 15">Binds 1 heme b (iron(II)-protoporphyrin IX) group per subunit.</text>
</comment>
<evidence type="ECO:0000313" key="17">
    <source>
        <dbReference type="EMBL" id="UTO56812.1"/>
    </source>
</evidence>
<comment type="subunit">
    <text evidence="14">Homodimer.</text>
</comment>
<dbReference type="RefSeq" id="WP_254815682.1">
    <property type="nucleotide sequence ID" value="NZ_CP089285.1"/>
</dbReference>
<keyword evidence="7 14" id="KW-0812">Transmembrane</keyword>
<evidence type="ECO:0000256" key="6">
    <source>
        <dbReference type="ARBA" id="ARBA00022617"/>
    </source>
</evidence>
<evidence type="ECO:0000256" key="15">
    <source>
        <dbReference type="PIRNR" id="PIRNR004638"/>
    </source>
</evidence>
<name>A0A9Q9F642_9RICK</name>
<keyword evidence="19" id="KW-1185">Reference proteome</keyword>
<evidence type="ECO:0000256" key="10">
    <source>
        <dbReference type="ARBA" id="ARBA00023002"/>
    </source>
</evidence>
<dbReference type="PIRSF" id="PIRSF004638">
    <property type="entry name" value="UCP004638"/>
    <property type="match status" value="1"/>
</dbReference>
<evidence type="ECO:0000313" key="19">
    <source>
        <dbReference type="Proteomes" id="UP001059985"/>
    </source>
</evidence>
<evidence type="ECO:0000256" key="3">
    <source>
        <dbReference type="ARBA" id="ARBA00006501"/>
    </source>
</evidence>
<comment type="subcellular location">
    <subcellularLocation>
        <location evidence="1 14">Cell membrane</location>
        <topology evidence="1 14">Multi-pass membrane protein</topology>
    </subcellularLocation>
</comment>
<evidence type="ECO:0000256" key="12">
    <source>
        <dbReference type="ARBA" id="ARBA00023136"/>
    </source>
</evidence>
<proteinExistence type="inferred from homology"/>
<dbReference type="GO" id="GO:0006782">
    <property type="term" value="P:protoporphyrinogen IX biosynthetic process"/>
    <property type="evidence" value="ECO:0007669"/>
    <property type="project" value="UniProtKB-UniRule"/>
</dbReference>
<dbReference type="GO" id="GO:0046872">
    <property type="term" value="F:metal ion binding"/>
    <property type="evidence" value="ECO:0007669"/>
    <property type="project" value="UniProtKB-UniRule"/>
</dbReference>
<dbReference type="Pfam" id="PF03653">
    <property type="entry name" value="UPF0093"/>
    <property type="match status" value="1"/>
</dbReference>
<organism evidence="16 18">
    <name type="scientific">Neoehrlichia mikurensis</name>
    <dbReference type="NCBI Taxonomy" id="89586"/>
    <lineage>
        <taxon>Bacteria</taxon>
        <taxon>Pseudomonadati</taxon>
        <taxon>Pseudomonadota</taxon>
        <taxon>Alphaproteobacteria</taxon>
        <taxon>Rickettsiales</taxon>
        <taxon>Anaplasmataceae</taxon>
        <taxon>Candidatus Neoehrlichia</taxon>
    </lineage>
</organism>
<evidence type="ECO:0000313" key="16">
    <source>
        <dbReference type="EMBL" id="UTO55896.1"/>
    </source>
</evidence>
<comment type="pathway">
    <text evidence="2 14 15">Porphyrin-containing compound metabolism; protoporphyrin-IX biosynthesis; protoporphyrin-IX from protoporphyrinogen-IX: step 1/1.</text>
</comment>
<evidence type="ECO:0000313" key="18">
    <source>
        <dbReference type="Proteomes" id="UP001059822"/>
    </source>
</evidence>
<dbReference type="InterPro" id="IPR005265">
    <property type="entry name" value="HemJ-like"/>
</dbReference>
<evidence type="ECO:0000256" key="5">
    <source>
        <dbReference type="ARBA" id="ARBA00022475"/>
    </source>
</evidence>
<keyword evidence="11 14" id="KW-0408">Iron</keyword>
<dbReference type="PANTHER" id="PTHR40255">
    <property type="entry name" value="UPF0093 MEMBRANE PROTEIN SLR1790"/>
    <property type="match status" value="1"/>
</dbReference>
<feature type="binding site" description="axial binding residue" evidence="14">
    <location>
        <position position="94"/>
    </location>
    <ligand>
        <name>heme</name>
        <dbReference type="ChEBI" id="CHEBI:30413"/>
    </ligand>
    <ligandPart>
        <name>Fe</name>
        <dbReference type="ChEBI" id="CHEBI:18248"/>
    </ligandPart>
</feature>
<evidence type="ECO:0000256" key="13">
    <source>
        <dbReference type="ARBA" id="ARBA00048390"/>
    </source>
</evidence>
<dbReference type="EMBL" id="CP089286">
    <property type="protein sequence ID" value="UTO55896.1"/>
    <property type="molecule type" value="Genomic_DNA"/>
</dbReference>
<feature type="transmembrane region" description="Helical" evidence="14">
    <location>
        <begin position="88"/>
        <end position="108"/>
    </location>
</feature>
<comment type="catalytic activity">
    <reaction evidence="13 14 15">
        <text>protoporphyrinogen IX + 3 A = protoporphyrin IX + 3 AH2</text>
        <dbReference type="Rhea" id="RHEA:62000"/>
        <dbReference type="ChEBI" id="CHEBI:13193"/>
        <dbReference type="ChEBI" id="CHEBI:17499"/>
        <dbReference type="ChEBI" id="CHEBI:57306"/>
        <dbReference type="ChEBI" id="CHEBI:57307"/>
    </reaction>
</comment>
<gene>
    <name evidence="17" type="ORF">LUA81_02415</name>
    <name evidence="16" type="ORF">LUA82_02435</name>
</gene>
<keyword evidence="5 14" id="KW-1003">Cell membrane</keyword>
<dbReference type="Proteomes" id="UP001059822">
    <property type="component" value="Chromosome"/>
</dbReference>
<evidence type="ECO:0000256" key="8">
    <source>
        <dbReference type="ARBA" id="ARBA00022723"/>
    </source>
</evidence>
<evidence type="ECO:0000256" key="11">
    <source>
        <dbReference type="ARBA" id="ARBA00023004"/>
    </source>
</evidence>
<dbReference type="HAMAP" id="MF_02239">
    <property type="entry name" value="HemJ"/>
    <property type="match status" value="1"/>
</dbReference>